<evidence type="ECO:0000256" key="10">
    <source>
        <dbReference type="PROSITE-ProRule" id="PRU00282"/>
    </source>
</evidence>
<evidence type="ECO:0008006" key="14">
    <source>
        <dbReference type="Google" id="ProtNLM"/>
    </source>
</evidence>
<comment type="similarity">
    <text evidence="2 11">Belongs to the mitochondrial carrier (TC 2.A.29) family.</text>
</comment>
<dbReference type="PROSITE" id="PS51257">
    <property type="entry name" value="PROKAR_LIPOPROTEIN"/>
    <property type="match status" value="1"/>
</dbReference>
<evidence type="ECO:0000256" key="1">
    <source>
        <dbReference type="ARBA" id="ARBA00004448"/>
    </source>
</evidence>
<dbReference type="PANTHER" id="PTHR45618">
    <property type="entry name" value="MITOCHONDRIAL DICARBOXYLATE CARRIER-RELATED"/>
    <property type="match status" value="1"/>
</dbReference>
<comment type="caution">
    <text evidence="12">The sequence shown here is derived from an EMBL/GenBank/DDBJ whole genome shotgun (WGS) entry which is preliminary data.</text>
</comment>
<name>A0A059J7V1_TRIIM</name>
<dbReference type="FunFam" id="1.50.40.10:FF:000107">
    <property type="entry name" value="Mitochondrial dicarboxylate carrier"/>
    <property type="match status" value="1"/>
</dbReference>
<keyword evidence="5" id="KW-0677">Repeat</keyword>
<evidence type="ECO:0000256" key="2">
    <source>
        <dbReference type="ARBA" id="ARBA00006375"/>
    </source>
</evidence>
<dbReference type="PROSITE" id="PS50920">
    <property type="entry name" value="SOLCAR"/>
    <property type="match status" value="3"/>
</dbReference>
<protein>
    <recommendedName>
        <fullName evidence="14">Mitochondrial dicarboxylate carrier</fullName>
    </recommendedName>
</protein>
<evidence type="ECO:0000313" key="13">
    <source>
        <dbReference type="Proteomes" id="UP000024533"/>
    </source>
</evidence>
<dbReference type="InterPro" id="IPR023395">
    <property type="entry name" value="MCP_dom_sf"/>
</dbReference>
<dbReference type="AlphaFoldDB" id="A0A059J7V1"/>
<keyword evidence="3 11" id="KW-0813">Transport</keyword>
<keyword evidence="13" id="KW-1185">Reference proteome</keyword>
<gene>
    <name evidence="12" type="ORF">H109_04199</name>
</gene>
<dbReference type="EMBL" id="AOKY01000283">
    <property type="protein sequence ID" value="KDB23956.1"/>
    <property type="molecule type" value="Genomic_DNA"/>
</dbReference>
<dbReference type="HOGENOM" id="CLU_015166_14_1_1"/>
<accession>A0A059J7V1</accession>
<evidence type="ECO:0000256" key="8">
    <source>
        <dbReference type="ARBA" id="ARBA00023128"/>
    </source>
</evidence>
<keyword evidence="6" id="KW-0999">Mitochondrion inner membrane</keyword>
<evidence type="ECO:0000256" key="3">
    <source>
        <dbReference type="ARBA" id="ARBA00022448"/>
    </source>
</evidence>
<dbReference type="OrthoDB" id="448427at2759"/>
<comment type="subcellular location">
    <subcellularLocation>
        <location evidence="1">Mitochondrion inner membrane</location>
        <topology evidence="1">Multi-pass membrane protein</topology>
    </subcellularLocation>
</comment>
<dbReference type="OMA" id="TTRFGAY"/>
<dbReference type="InterPro" id="IPR018108">
    <property type="entry name" value="MCP_transmembrane"/>
</dbReference>
<dbReference type="InterPro" id="IPR050391">
    <property type="entry name" value="Mito_Metabolite_Transporter"/>
</dbReference>
<feature type="repeat" description="Solcar" evidence="10">
    <location>
        <begin position="217"/>
        <end position="304"/>
    </location>
</feature>
<dbReference type="Proteomes" id="UP000024533">
    <property type="component" value="Unassembled WGS sequence"/>
</dbReference>
<dbReference type="GO" id="GO:0055085">
    <property type="term" value="P:transmembrane transport"/>
    <property type="evidence" value="ECO:0007669"/>
    <property type="project" value="InterPro"/>
</dbReference>
<dbReference type="STRING" id="1215338.A0A059J7V1"/>
<evidence type="ECO:0000256" key="9">
    <source>
        <dbReference type="ARBA" id="ARBA00023136"/>
    </source>
</evidence>
<keyword evidence="9 10" id="KW-0472">Membrane</keyword>
<reference evidence="12 13" key="1">
    <citation type="submission" date="2014-02" db="EMBL/GenBank/DDBJ databases">
        <title>The Genome Sequence of Trichophyton interdigitale MR816.</title>
        <authorList>
            <consortium name="The Broad Institute Genomics Platform"/>
            <person name="Cuomo C.A."/>
            <person name="White T.C."/>
            <person name="Graser Y."/>
            <person name="Martinez-Rossi N."/>
            <person name="Heitman J."/>
            <person name="Young S.K."/>
            <person name="Zeng Q."/>
            <person name="Gargeya S."/>
            <person name="Abouelleil A."/>
            <person name="Alvarado L."/>
            <person name="Chapman S.B."/>
            <person name="Gainer-Dewar J."/>
            <person name="Goldberg J."/>
            <person name="Griggs A."/>
            <person name="Gujja S."/>
            <person name="Hansen M."/>
            <person name="Howarth C."/>
            <person name="Imamovic A."/>
            <person name="Larimer J."/>
            <person name="Martinez D."/>
            <person name="Murphy C."/>
            <person name="Pearson M.D."/>
            <person name="Persinoti G."/>
            <person name="Poon T."/>
            <person name="Priest M."/>
            <person name="Roberts A.D."/>
            <person name="Saif S."/>
            <person name="Shea T.D."/>
            <person name="Sykes S.N."/>
            <person name="Wortman J."/>
            <person name="Nusbaum C."/>
            <person name="Birren B."/>
        </authorList>
    </citation>
    <scope>NUCLEOTIDE SEQUENCE [LARGE SCALE GENOMIC DNA]</scope>
    <source>
        <strain evidence="12 13">MR816</strain>
    </source>
</reference>
<dbReference type="GO" id="GO:0005743">
    <property type="term" value="C:mitochondrial inner membrane"/>
    <property type="evidence" value="ECO:0007669"/>
    <property type="project" value="UniProtKB-SubCell"/>
</dbReference>
<evidence type="ECO:0000256" key="4">
    <source>
        <dbReference type="ARBA" id="ARBA00022692"/>
    </source>
</evidence>
<evidence type="ECO:0000313" key="12">
    <source>
        <dbReference type="EMBL" id="KDB23956.1"/>
    </source>
</evidence>
<dbReference type="PRINTS" id="PR00784">
    <property type="entry name" value="MTUNCOUPLING"/>
</dbReference>
<evidence type="ECO:0000256" key="7">
    <source>
        <dbReference type="ARBA" id="ARBA00022989"/>
    </source>
</evidence>
<proteinExistence type="inferred from homology"/>
<dbReference type="Gene3D" id="1.50.40.10">
    <property type="entry name" value="Mitochondrial carrier domain"/>
    <property type="match status" value="1"/>
</dbReference>
<keyword evidence="7" id="KW-1133">Transmembrane helix</keyword>
<dbReference type="Pfam" id="PF00153">
    <property type="entry name" value="Mito_carr"/>
    <property type="match status" value="3"/>
</dbReference>
<sequence length="317" mass="34414">MDKKGVIKGGASQPGVHYPFWFGGSASCCAAGVTHPLDLGEMTARTDFAVRLQTRGPNDPTGMLRTIVHICKNEGFLGLYSGLSASVLRQLTYSTTRFGVYEELKTRVNEASPSSPPSLPTLIAMASVSGFLGGLVGNPADVLNVRMQSDAGLPPEKRRNYKHALDGLVRMVRSEGISSAFRGVWPNSARAVLMTASQLATYDTFKGICIGNLGMKDNLTTHFTSSFMAGFVATSVCSPVDVIKTRIMHASPAESKGHSFVGLLRDVFKKEGFTWMFRGWTPSFIRLGPHTIATFLFLEQHKKVYRALKGVQSEVSI</sequence>
<evidence type="ECO:0000256" key="5">
    <source>
        <dbReference type="ARBA" id="ARBA00022737"/>
    </source>
</evidence>
<keyword evidence="4 10" id="KW-0812">Transmembrane</keyword>
<evidence type="ECO:0000256" key="6">
    <source>
        <dbReference type="ARBA" id="ARBA00022792"/>
    </source>
</evidence>
<keyword evidence="8" id="KW-0496">Mitochondrion</keyword>
<dbReference type="SUPFAM" id="SSF103506">
    <property type="entry name" value="Mitochondrial carrier"/>
    <property type="match status" value="1"/>
</dbReference>
<feature type="repeat" description="Solcar" evidence="10">
    <location>
        <begin position="14"/>
        <end position="107"/>
    </location>
</feature>
<feature type="repeat" description="Solcar" evidence="10">
    <location>
        <begin position="117"/>
        <end position="208"/>
    </location>
</feature>
<evidence type="ECO:0000256" key="11">
    <source>
        <dbReference type="RuleBase" id="RU000488"/>
    </source>
</evidence>
<dbReference type="InterPro" id="IPR002067">
    <property type="entry name" value="MCP"/>
</dbReference>
<organism evidence="12 13">
    <name type="scientific">Trichophyton interdigitale (strain MR816)</name>
    <dbReference type="NCBI Taxonomy" id="1215338"/>
    <lineage>
        <taxon>Eukaryota</taxon>
        <taxon>Fungi</taxon>
        <taxon>Dikarya</taxon>
        <taxon>Ascomycota</taxon>
        <taxon>Pezizomycotina</taxon>
        <taxon>Eurotiomycetes</taxon>
        <taxon>Eurotiomycetidae</taxon>
        <taxon>Onygenales</taxon>
        <taxon>Arthrodermataceae</taxon>
        <taxon>Trichophyton</taxon>
    </lineage>
</organism>